<feature type="compositionally biased region" description="Basic and acidic residues" evidence="1">
    <location>
        <begin position="14"/>
        <end position="25"/>
    </location>
</feature>
<dbReference type="GO" id="GO:0006629">
    <property type="term" value="P:lipid metabolic process"/>
    <property type="evidence" value="ECO:0007669"/>
    <property type="project" value="InterPro"/>
</dbReference>
<dbReference type="PANTHER" id="PTHR45856:SF24">
    <property type="entry name" value="FUNGAL LIPASE-LIKE DOMAIN-CONTAINING PROTEIN"/>
    <property type="match status" value="1"/>
</dbReference>
<evidence type="ECO:0000256" key="1">
    <source>
        <dbReference type="SAM" id="MobiDB-lite"/>
    </source>
</evidence>
<dbReference type="Pfam" id="PF01764">
    <property type="entry name" value="Lipase_3"/>
    <property type="match status" value="1"/>
</dbReference>
<feature type="transmembrane region" description="Helical" evidence="2">
    <location>
        <begin position="195"/>
        <end position="215"/>
    </location>
</feature>
<feature type="transmembrane region" description="Helical" evidence="2">
    <location>
        <begin position="398"/>
        <end position="416"/>
    </location>
</feature>
<sequence>MERATIDESLETPSRNDDGVSDADRRVRFEPLGVEKVAGENGVSTQVSSGDREVDEFVEEYVINVGTMDDETARQRQARFSARPRDLENYEIDRLIEDLRAEVMELSVPQVNLESWTKSSVLGIFLVFVLAWLFGVVVQICFYTTHGGFQVYSTYLLLGFLLTFSFTTFAFLMISFTPRMCIRCCKKQIVLPQQGLIVIIVWYNFFLGINGYNIWEYWNSFHLAVKASQGMSGDAYSTQFWQVITAGLNDSSIVSIIAPSTCLYFIFWCTMLNLGRYFTIGIIGKFEALDILLFEKSKRREHTLIHRSAASSSNSILVSAEEEGGTNIRQRNRFKSVLTQASAVVAGRETKIQEWRDVKKKRKMHWCSMYYCCCCCCCCSETRCADSTSSRGVLRRGFSCRFYLYIAVYYVLTLKFASDLSFIPSSVPFMGILTMLRVCLATNPENGRSFCDYDSQTHSRIIAILVMGVLEVGLFVIIHVVSKRALRVLKKVPYAHNRSNFLGHSFTQASTIIMWLMVYSLALWDIFAPSLDSLTHRTEFPNNNITVDNIVTVLDPLYIVGSSSTTPSYFCIYLVQSTWIVLFAYAYLPVDSVGCKGWWVPSKRVVNFKRKENIAAELEINDNGELVNESGESLPPTAEVVQGSNDKKDAIAEDTLRDHFSENPLYIAREEEFDRILGQNGLGVAAQFCGVQVILEDEELDDYQNDNIIPTTGIQLKTLNKHLGAARSQRSSVSEATEAEIGYDRTLAGKRISQVLSHVLVLDTEIAMFNFAAITYVLGNKKKPLSQEKEQELIGDSKYVLLEHIVDAETDTHAIVCVSEDRVVISFRGTASSSNVKTDLDYNWSVFDEAQSVEPLPSTNPMEQKALQKQPQVHTGFLAAYRAVQQKIRDIASPYIFKRRKDLSVKSQKRAVFVTGHSLGGGLAVLCAFDLGCYINAFVDERAAICCTTYGSPRIGNYSFVQRYKRIVPTTKRFVMASDIIPKTPPRLLRGPYHGYHHVGLELMLDLDGNLLIGPNLAERLMLHGLKRPTRKTHFCSRYCLGLIMWAARMKTDAHIWVVLVNRMVKLAKNDIALRDQELVRMSTVFYKEGVIWELEKKELRNIGAQTLSLNKQVSEDDSNVSELESLLANDENAYLGANRSEVIVETTFEDLKQRLKLARAAGNQVSPEDWEEIFELVETSQTRLGDVLLS</sequence>
<dbReference type="PANTHER" id="PTHR45856">
    <property type="entry name" value="ALPHA/BETA-HYDROLASES SUPERFAMILY PROTEIN"/>
    <property type="match status" value="1"/>
</dbReference>
<feature type="region of interest" description="Disordered" evidence="1">
    <location>
        <begin position="1"/>
        <end position="25"/>
    </location>
</feature>
<evidence type="ECO:0000256" key="2">
    <source>
        <dbReference type="SAM" id="Phobius"/>
    </source>
</evidence>
<gene>
    <name evidence="4" type="ORF">QSP1433_LOCUS13579</name>
</gene>
<keyword evidence="2" id="KW-0812">Transmembrane</keyword>
<feature type="domain" description="Fungal lipase-type" evidence="3">
    <location>
        <begin position="824"/>
        <end position="987"/>
    </location>
</feature>
<dbReference type="AlphaFoldDB" id="A0A7S2SHD1"/>
<dbReference type="EMBL" id="HBHK01021316">
    <property type="protein sequence ID" value="CAD9698453.1"/>
    <property type="molecule type" value="Transcribed_RNA"/>
</dbReference>
<reference evidence="4" key="1">
    <citation type="submission" date="2021-01" db="EMBL/GenBank/DDBJ databases">
        <authorList>
            <person name="Corre E."/>
            <person name="Pelletier E."/>
            <person name="Niang G."/>
            <person name="Scheremetjew M."/>
            <person name="Finn R."/>
            <person name="Kale V."/>
            <person name="Holt S."/>
            <person name="Cochrane G."/>
            <person name="Meng A."/>
            <person name="Brown T."/>
            <person name="Cohen L."/>
        </authorList>
    </citation>
    <scope>NUCLEOTIDE SEQUENCE</scope>
    <source>
        <strain evidence="4">NY070348D</strain>
    </source>
</reference>
<organism evidence="4">
    <name type="scientific">Mucochytrium quahogii</name>
    <dbReference type="NCBI Taxonomy" id="96639"/>
    <lineage>
        <taxon>Eukaryota</taxon>
        <taxon>Sar</taxon>
        <taxon>Stramenopiles</taxon>
        <taxon>Bigyra</taxon>
        <taxon>Labyrinthulomycetes</taxon>
        <taxon>Thraustochytrida</taxon>
        <taxon>Thraustochytriidae</taxon>
        <taxon>Mucochytrium</taxon>
    </lineage>
</organism>
<accession>A0A7S2SHD1</accession>
<dbReference type="SUPFAM" id="SSF53474">
    <property type="entry name" value="alpha/beta-Hydrolases"/>
    <property type="match status" value="1"/>
</dbReference>
<proteinExistence type="predicted"/>
<feature type="transmembrane region" description="Helical" evidence="2">
    <location>
        <begin position="151"/>
        <end position="174"/>
    </location>
</feature>
<evidence type="ECO:0000259" key="3">
    <source>
        <dbReference type="Pfam" id="PF01764"/>
    </source>
</evidence>
<feature type="transmembrane region" description="Helical" evidence="2">
    <location>
        <begin position="461"/>
        <end position="481"/>
    </location>
</feature>
<feature type="transmembrane region" description="Helical" evidence="2">
    <location>
        <begin position="121"/>
        <end position="145"/>
    </location>
</feature>
<name>A0A7S2SHD1_9STRA</name>
<protein>
    <recommendedName>
        <fullName evidence="3">Fungal lipase-type domain-containing protein</fullName>
    </recommendedName>
</protein>
<feature type="transmembrane region" description="Helical" evidence="2">
    <location>
        <begin position="253"/>
        <end position="275"/>
    </location>
</feature>
<dbReference type="Gene3D" id="3.40.50.1820">
    <property type="entry name" value="alpha/beta hydrolase"/>
    <property type="match status" value="1"/>
</dbReference>
<keyword evidence="2" id="KW-1133">Transmembrane helix</keyword>
<dbReference type="InterPro" id="IPR029058">
    <property type="entry name" value="AB_hydrolase_fold"/>
</dbReference>
<dbReference type="InterPro" id="IPR002921">
    <property type="entry name" value="Fungal_lipase-type"/>
</dbReference>
<dbReference type="InterPro" id="IPR051218">
    <property type="entry name" value="Sec_MonoDiacylglyc_Lipase"/>
</dbReference>
<feature type="transmembrane region" description="Helical" evidence="2">
    <location>
        <begin position="501"/>
        <end position="527"/>
    </location>
</feature>
<evidence type="ECO:0000313" key="4">
    <source>
        <dbReference type="EMBL" id="CAD9698453.1"/>
    </source>
</evidence>
<dbReference type="CDD" id="cd00519">
    <property type="entry name" value="Lipase_3"/>
    <property type="match status" value="1"/>
</dbReference>
<keyword evidence="2" id="KW-0472">Membrane</keyword>